<keyword evidence="3" id="KW-1185">Reference proteome</keyword>
<gene>
    <name evidence="2" type="ORF">GGQ57_003745</name>
</gene>
<keyword evidence="1" id="KW-0812">Transmembrane</keyword>
<dbReference type="RefSeq" id="WP_122354028.1">
    <property type="nucleotide sequence ID" value="NZ_BMPB01000020.1"/>
</dbReference>
<dbReference type="Proteomes" id="UP000533637">
    <property type="component" value="Unassembled WGS sequence"/>
</dbReference>
<organism evidence="2 3">
    <name type="scientific">Parabacteroides faecis</name>
    <dbReference type="NCBI Taxonomy" id="1217282"/>
    <lineage>
        <taxon>Bacteria</taxon>
        <taxon>Pseudomonadati</taxon>
        <taxon>Bacteroidota</taxon>
        <taxon>Bacteroidia</taxon>
        <taxon>Bacteroidales</taxon>
        <taxon>Tannerellaceae</taxon>
        <taxon>Parabacteroides</taxon>
    </lineage>
</organism>
<dbReference type="EMBL" id="JACHOC010000008">
    <property type="protein sequence ID" value="MBB4623821.1"/>
    <property type="molecule type" value="Genomic_DNA"/>
</dbReference>
<reference evidence="2 3" key="1">
    <citation type="submission" date="2020-08" db="EMBL/GenBank/DDBJ databases">
        <title>Genomic Encyclopedia of Type Strains, Phase IV (KMG-IV): sequencing the most valuable type-strain genomes for metagenomic binning, comparative biology and taxonomic classification.</title>
        <authorList>
            <person name="Goeker M."/>
        </authorList>
    </citation>
    <scope>NUCLEOTIDE SEQUENCE [LARGE SCALE GENOMIC DNA]</scope>
    <source>
        <strain evidence="2 3">DSM 102983</strain>
    </source>
</reference>
<keyword evidence="1" id="KW-1133">Transmembrane helix</keyword>
<evidence type="ECO:0000313" key="2">
    <source>
        <dbReference type="EMBL" id="MBB4623821.1"/>
    </source>
</evidence>
<feature type="transmembrane region" description="Helical" evidence="1">
    <location>
        <begin position="93"/>
        <end position="111"/>
    </location>
</feature>
<feature type="transmembrane region" description="Helical" evidence="1">
    <location>
        <begin position="117"/>
        <end position="141"/>
    </location>
</feature>
<sequence>MEASIIEKTEKARFNVMLLQIISFGFWMAGGILIQFPFSKPVIIICSVMSAISGLLFCYATFKNLFLSREIKNNKELFYALSNEMYKSFDYKARTSGLFSTLISVILIYLLDDYIHLPVKMYCLILLFIAVITVGVHRLILYK</sequence>
<accession>A0ABR6KQN5</accession>
<feature type="transmembrane region" description="Helical" evidence="1">
    <location>
        <begin position="42"/>
        <end position="62"/>
    </location>
</feature>
<feature type="transmembrane region" description="Helical" evidence="1">
    <location>
        <begin position="12"/>
        <end position="36"/>
    </location>
</feature>
<evidence type="ECO:0000256" key="1">
    <source>
        <dbReference type="SAM" id="Phobius"/>
    </source>
</evidence>
<protein>
    <submittedName>
        <fullName evidence="2">Uncharacterized protein</fullName>
    </submittedName>
</protein>
<comment type="caution">
    <text evidence="2">The sequence shown here is derived from an EMBL/GenBank/DDBJ whole genome shotgun (WGS) entry which is preliminary data.</text>
</comment>
<evidence type="ECO:0000313" key="3">
    <source>
        <dbReference type="Proteomes" id="UP000533637"/>
    </source>
</evidence>
<keyword evidence="1" id="KW-0472">Membrane</keyword>
<proteinExistence type="predicted"/>
<name>A0ABR6KQN5_9BACT</name>